<feature type="domain" description="Integrase catalytic" evidence="2">
    <location>
        <begin position="1"/>
        <end position="39"/>
    </location>
</feature>
<reference evidence="3 4" key="1">
    <citation type="submission" date="2017-10" db="EMBL/GenBank/DDBJ databases">
        <authorList>
            <consortium name="Urmite Genomes"/>
        </authorList>
    </citation>
    <scope>NUCLEOTIDE SEQUENCE [LARGE SCALE GENOMIC DNA]</scope>
    <source>
        <strain evidence="3 4">FB-527</strain>
    </source>
</reference>
<protein>
    <recommendedName>
        <fullName evidence="2">Integrase catalytic domain-containing protein</fullName>
    </recommendedName>
</protein>
<dbReference type="Pfam" id="PF13683">
    <property type="entry name" value="rve_3"/>
    <property type="match status" value="1"/>
</dbReference>
<sequence length="99" mass="11391">MKYRPDFPGRFGSIEEARLHCQVFFGWYNDEHRHSGLGLHTAADVRYGLAEAVRDKRAGVLDAAYAAHPERFVRKPPKPPKIPEISWINRPDHPEEDAQ</sequence>
<evidence type="ECO:0000256" key="1">
    <source>
        <dbReference type="SAM" id="MobiDB-lite"/>
    </source>
</evidence>
<name>A0A7Z7N896_9MYCO</name>
<gene>
    <name evidence="3" type="ORF">MSIMFB_00957</name>
</gene>
<comment type="caution">
    <text evidence="3">The sequence shown here is derived from an EMBL/GenBank/DDBJ whole genome shotgun (WGS) entry which is preliminary data.</text>
</comment>
<dbReference type="GO" id="GO:0015074">
    <property type="term" value="P:DNA integration"/>
    <property type="evidence" value="ECO:0007669"/>
    <property type="project" value="InterPro"/>
</dbReference>
<evidence type="ECO:0000313" key="3">
    <source>
        <dbReference type="EMBL" id="SOJ53454.1"/>
    </source>
</evidence>
<accession>A0A7Z7N896</accession>
<evidence type="ECO:0000259" key="2">
    <source>
        <dbReference type="Pfam" id="PF13683"/>
    </source>
</evidence>
<dbReference type="SUPFAM" id="SSF53098">
    <property type="entry name" value="Ribonuclease H-like"/>
    <property type="match status" value="1"/>
</dbReference>
<dbReference type="EMBL" id="OCTY01000002">
    <property type="protein sequence ID" value="SOJ53454.1"/>
    <property type="molecule type" value="Genomic_DNA"/>
</dbReference>
<proteinExistence type="predicted"/>
<dbReference type="AlphaFoldDB" id="A0A7Z7N896"/>
<dbReference type="InterPro" id="IPR012337">
    <property type="entry name" value="RNaseH-like_sf"/>
</dbReference>
<dbReference type="InterPro" id="IPR001584">
    <property type="entry name" value="Integrase_cat-core"/>
</dbReference>
<keyword evidence="4" id="KW-1185">Reference proteome</keyword>
<feature type="region of interest" description="Disordered" evidence="1">
    <location>
        <begin position="72"/>
        <end position="99"/>
    </location>
</feature>
<dbReference type="Proteomes" id="UP000554965">
    <property type="component" value="Unassembled WGS sequence"/>
</dbReference>
<organism evidence="3 4">
    <name type="scientific">Mycobacterium simulans</name>
    <dbReference type="NCBI Taxonomy" id="627089"/>
    <lineage>
        <taxon>Bacteria</taxon>
        <taxon>Bacillati</taxon>
        <taxon>Actinomycetota</taxon>
        <taxon>Actinomycetes</taxon>
        <taxon>Mycobacteriales</taxon>
        <taxon>Mycobacteriaceae</taxon>
        <taxon>Mycobacterium</taxon>
    </lineage>
</organism>
<evidence type="ECO:0000313" key="4">
    <source>
        <dbReference type="Proteomes" id="UP000554965"/>
    </source>
</evidence>